<evidence type="ECO:0000256" key="3">
    <source>
        <dbReference type="ARBA" id="ARBA00022729"/>
    </source>
</evidence>
<dbReference type="InterPro" id="IPR015500">
    <property type="entry name" value="Peptidase_S8_subtilisin-rel"/>
</dbReference>
<dbReference type="PROSITE" id="PS51892">
    <property type="entry name" value="SUBTILASE"/>
    <property type="match status" value="1"/>
</dbReference>
<dbReference type="InterPro" id="IPR036852">
    <property type="entry name" value="Peptidase_S8/S53_dom_sf"/>
</dbReference>
<feature type="domain" description="Peptidase S8/S53" evidence="9">
    <location>
        <begin position="90"/>
        <end position="356"/>
    </location>
</feature>
<dbReference type="PANTHER" id="PTHR43806">
    <property type="entry name" value="PEPTIDASE S8"/>
    <property type="match status" value="1"/>
</dbReference>
<gene>
    <name evidence="10" type="ORF">WYH_03056</name>
</gene>
<dbReference type="EMBL" id="CP011452">
    <property type="protein sequence ID" value="AKH44076.1"/>
    <property type="molecule type" value="Genomic_DNA"/>
</dbReference>
<dbReference type="EC" id="3.4.21.-" evidence="10"/>
<dbReference type="Proteomes" id="UP000034392">
    <property type="component" value="Chromosome"/>
</dbReference>
<feature type="region of interest" description="Disordered" evidence="8">
    <location>
        <begin position="32"/>
        <end position="66"/>
    </location>
</feature>
<dbReference type="PROSITE" id="PS51257">
    <property type="entry name" value="PROKAR_LIPOPROTEIN"/>
    <property type="match status" value="1"/>
</dbReference>
<evidence type="ECO:0000256" key="8">
    <source>
        <dbReference type="SAM" id="MobiDB-lite"/>
    </source>
</evidence>
<dbReference type="PANTHER" id="PTHR43806:SF11">
    <property type="entry name" value="CEREVISIN-RELATED"/>
    <property type="match status" value="1"/>
</dbReference>
<dbReference type="RefSeq" id="WP_046904480.1">
    <property type="nucleotide sequence ID" value="NZ_CP011452.2"/>
</dbReference>
<name>A0A0F7KXV6_9SPHN</name>
<feature type="compositionally biased region" description="Pro residues" evidence="8">
    <location>
        <begin position="37"/>
        <end position="60"/>
    </location>
</feature>
<comment type="similarity">
    <text evidence="1 6 7">Belongs to the peptidase S8 family.</text>
</comment>
<evidence type="ECO:0000256" key="2">
    <source>
        <dbReference type="ARBA" id="ARBA00022670"/>
    </source>
</evidence>
<accession>A0A0F7KXV6</accession>
<keyword evidence="4 6" id="KW-0378">Hydrolase</keyword>
<dbReference type="GO" id="GO:0006508">
    <property type="term" value="P:proteolysis"/>
    <property type="evidence" value="ECO:0007669"/>
    <property type="project" value="UniProtKB-KW"/>
</dbReference>
<keyword evidence="2 6" id="KW-0645">Protease</keyword>
<dbReference type="KEGG" id="aay:WYH_03056"/>
<dbReference type="PRINTS" id="PR00723">
    <property type="entry name" value="SUBTILISIN"/>
</dbReference>
<feature type="active site" description="Charge relay system" evidence="6">
    <location>
        <position position="133"/>
    </location>
</feature>
<keyword evidence="5 6" id="KW-0720">Serine protease</keyword>
<evidence type="ECO:0000256" key="7">
    <source>
        <dbReference type="RuleBase" id="RU003355"/>
    </source>
</evidence>
<feature type="active site" description="Charge relay system" evidence="6">
    <location>
        <position position="308"/>
    </location>
</feature>
<dbReference type="PATRIC" id="fig|1267766.3.peg.3096"/>
<dbReference type="InterPro" id="IPR034061">
    <property type="entry name" value="Peptidases_S8_Autotransporter"/>
</dbReference>
<dbReference type="AlphaFoldDB" id="A0A0F7KXV6"/>
<reference evidence="10" key="1">
    <citation type="submission" date="2015-05" db="EMBL/GenBank/DDBJ databases">
        <title>The complete genome of Altererythrobacter atlanticus strain 26DY36.</title>
        <authorList>
            <person name="Wu Y.-H."/>
            <person name="Cheng H."/>
            <person name="Wu X.-W."/>
        </authorList>
    </citation>
    <scope>NUCLEOTIDE SEQUENCE [LARGE SCALE GENOMIC DNA]</scope>
    <source>
        <strain evidence="10">26DY36</strain>
    </source>
</reference>
<dbReference type="SUPFAM" id="SSF52743">
    <property type="entry name" value="Subtilisin-like"/>
    <property type="match status" value="1"/>
</dbReference>
<protein>
    <submittedName>
        <fullName evidence="10">Extracellular serine protease</fullName>
        <ecNumber evidence="10">3.4.21.-</ecNumber>
    </submittedName>
</protein>
<dbReference type="Pfam" id="PF00082">
    <property type="entry name" value="Peptidase_S8"/>
    <property type="match status" value="1"/>
</dbReference>
<organism evidence="10 11">
    <name type="scientific">Croceibacterium atlanticum</name>
    <dbReference type="NCBI Taxonomy" id="1267766"/>
    <lineage>
        <taxon>Bacteria</taxon>
        <taxon>Pseudomonadati</taxon>
        <taxon>Pseudomonadota</taxon>
        <taxon>Alphaproteobacteria</taxon>
        <taxon>Sphingomonadales</taxon>
        <taxon>Erythrobacteraceae</taxon>
        <taxon>Croceibacterium</taxon>
    </lineage>
</organism>
<dbReference type="OrthoDB" id="5405281at2"/>
<dbReference type="PROSITE" id="PS00138">
    <property type="entry name" value="SUBTILASE_SER"/>
    <property type="match status" value="1"/>
</dbReference>
<dbReference type="InterPro" id="IPR050131">
    <property type="entry name" value="Peptidase_S8_subtilisin-like"/>
</dbReference>
<dbReference type="Gene3D" id="3.40.50.200">
    <property type="entry name" value="Peptidase S8/S53 domain"/>
    <property type="match status" value="1"/>
</dbReference>
<dbReference type="InterPro" id="IPR023827">
    <property type="entry name" value="Peptidase_S8_Asp-AS"/>
</dbReference>
<proteinExistence type="inferred from homology"/>
<dbReference type="InterPro" id="IPR023828">
    <property type="entry name" value="Peptidase_S8_Ser-AS"/>
</dbReference>
<evidence type="ECO:0000256" key="1">
    <source>
        <dbReference type="ARBA" id="ARBA00011073"/>
    </source>
</evidence>
<dbReference type="CDD" id="cd04848">
    <property type="entry name" value="Peptidases_S8_Autotransporter_serine_protease_like"/>
    <property type="match status" value="1"/>
</dbReference>
<dbReference type="PROSITE" id="PS00136">
    <property type="entry name" value="SUBTILASE_ASP"/>
    <property type="match status" value="1"/>
</dbReference>
<dbReference type="GO" id="GO:0004252">
    <property type="term" value="F:serine-type endopeptidase activity"/>
    <property type="evidence" value="ECO:0007669"/>
    <property type="project" value="UniProtKB-UniRule"/>
</dbReference>
<keyword evidence="3" id="KW-0732">Signal</keyword>
<feature type="active site" description="Charge relay system" evidence="6">
    <location>
        <position position="99"/>
    </location>
</feature>
<dbReference type="InterPro" id="IPR000209">
    <property type="entry name" value="Peptidase_S8/S53_dom"/>
</dbReference>
<evidence type="ECO:0000256" key="5">
    <source>
        <dbReference type="ARBA" id="ARBA00022825"/>
    </source>
</evidence>
<evidence type="ECO:0000313" key="10">
    <source>
        <dbReference type="EMBL" id="AKH44076.1"/>
    </source>
</evidence>
<dbReference type="STRING" id="1267766.WYH_03056"/>
<evidence type="ECO:0000256" key="6">
    <source>
        <dbReference type="PROSITE-ProRule" id="PRU01240"/>
    </source>
</evidence>
<evidence type="ECO:0000259" key="9">
    <source>
        <dbReference type="Pfam" id="PF00082"/>
    </source>
</evidence>
<sequence length="778" mass="80081">MPKRLPHLLLLRSAAPFALILLGACGGGSGGGGPISTPTPPAAPAPTTPAPSPTPAPAPTPADFDTAEVRRSDGPLAHDALTAWLGGHSGDGITIAVVDSGIDPDNPEFAGRLSPLSRDIYAENRALEGESDHGTQVALFAAAARDDYGIVGMAYDATVLALRTDQPGSCASDCLFNDSAIADSVNFAASNGAKVINISLGGEGASQRVLDAVRNAVGGGALVVVSAGNESELEPTDFARQLASAGNGGVIIAGSVDDSSAISDFSNRAGGQAANYLSALGEGLCCVYEDGELYVDADGYRYIVSGTSYSAPLISGAAALLAQAFPNLTGREIAEILLDSARDAGAPGTDAVYGRGILDIAAAFAPSGTTSLAGSDIAVSAGSLGGTMSGAMGDALNAASLPTVVLDEYSRAYRADLARSLRGAAPVSRLGRALAGQTRQMGLATEAMSLSVSIDASGKAGEMPHIAQLRLASDDAGRARVLAARIALKLSPDTQFAFAYAQGADGLVAQLQGQDWPAFMVAPAAGDDAPLYLRSDASIALRREIGAGWGLTIGAMRGEIMSEYRRFDPVALAEGRRRHGVIRYGAALDRDFGALETALGLDWMREENTLLGSRLPASFGSGGADTLFVNARAGLEIAQHWRMGAELRQGWTRAAQGGLIASGSSLASRAWSVELAYSGAVPGGGSVGLRIAQSLRVESGSLGLNLPVGWSHETMLPEYGRRSLPLSPEGREILGEMAWRGRLLSGDAAASLFYRRDPGHYSALADDYGFGLRWSRDF</sequence>
<keyword evidence="11" id="KW-1185">Reference proteome</keyword>
<evidence type="ECO:0000256" key="4">
    <source>
        <dbReference type="ARBA" id="ARBA00022801"/>
    </source>
</evidence>
<evidence type="ECO:0000313" key="11">
    <source>
        <dbReference type="Proteomes" id="UP000034392"/>
    </source>
</evidence>